<name>A0A8H5M086_9AGAR</name>
<comment type="caution">
    <text evidence="4">The sequence shown here is derived from an EMBL/GenBank/DDBJ whole genome shotgun (WGS) entry which is preliminary data.</text>
</comment>
<evidence type="ECO:0000313" key="4">
    <source>
        <dbReference type="EMBL" id="KAF5375879.1"/>
    </source>
</evidence>
<dbReference type="SUPFAM" id="SSF57756">
    <property type="entry name" value="Retrovirus zinc finger-like domains"/>
    <property type="match status" value="1"/>
</dbReference>
<evidence type="ECO:0000313" key="5">
    <source>
        <dbReference type="Proteomes" id="UP000565441"/>
    </source>
</evidence>
<dbReference type="GO" id="GO:0003676">
    <property type="term" value="F:nucleic acid binding"/>
    <property type="evidence" value="ECO:0007669"/>
    <property type="project" value="InterPro"/>
</dbReference>
<dbReference type="SUPFAM" id="SSF56219">
    <property type="entry name" value="DNase I-like"/>
    <property type="match status" value="1"/>
</dbReference>
<dbReference type="EMBL" id="JAACJP010000031">
    <property type="protein sequence ID" value="KAF5375879.1"/>
    <property type="molecule type" value="Genomic_DNA"/>
</dbReference>
<proteinExistence type="predicted"/>
<dbReference type="Proteomes" id="UP000565441">
    <property type="component" value="Unassembled WGS sequence"/>
</dbReference>
<dbReference type="Gene3D" id="3.60.10.10">
    <property type="entry name" value="Endonuclease/exonuclease/phosphatase"/>
    <property type="match status" value="1"/>
</dbReference>
<reference evidence="4 5" key="1">
    <citation type="journal article" date="2020" name="ISME J.">
        <title>Uncovering the hidden diversity of litter-decomposition mechanisms in mushroom-forming fungi.</title>
        <authorList>
            <person name="Floudas D."/>
            <person name="Bentzer J."/>
            <person name="Ahren D."/>
            <person name="Johansson T."/>
            <person name="Persson P."/>
            <person name="Tunlid A."/>
        </authorList>
    </citation>
    <scope>NUCLEOTIDE SEQUENCE [LARGE SCALE GENOMIC DNA]</scope>
    <source>
        <strain evidence="4 5">CBS 661.87</strain>
    </source>
</reference>
<feature type="region of interest" description="Disordered" evidence="2">
    <location>
        <begin position="50"/>
        <end position="89"/>
    </location>
</feature>
<feature type="domain" description="Endonuclease/exonuclease/phosphatase" evidence="3">
    <location>
        <begin position="640"/>
        <end position="832"/>
    </location>
</feature>
<protein>
    <recommendedName>
        <fullName evidence="3">Endonuclease/exonuclease/phosphatase domain-containing protein</fullName>
    </recommendedName>
</protein>
<dbReference type="GO" id="GO:0006397">
    <property type="term" value="P:mRNA processing"/>
    <property type="evidence" value="ECO:0007669"/>
    <property type="project" value="UniProtKB-KW"/>
</dbReference>
<feature type="compositionally biased region" description="Pro residues" evidence="2">
    <location>
        <begin position="50"/>
        <end position="59"/>
    </location>
</feature>
<evidence type="ECO:0000256" key="1">
    <source>
        <dbReference type="ARBA" id="ARBA00022664"/>
    </source>
</evidence>
<accession>A0A8H5M086</accession>
<keyword evidence="5" id="KW-1185">Reference proteome</keyword>
<dbReference type="AlphaFoldDB" id="A0A8H5M086"/>
<organism evidence="4 5">
    <name type="scientific">Tricholomella constricta</name>
    <dbReference type="NCBI Taxonomy" id="117010"/>
    <lineage>
        <taxon>Eukaryota</taxon>
        <taxon>Fungi</taxon>
        <taxon>Dikarya</taxon>
        <taxon>Basidiomycota</taxon>
        <taxon>Agaricomycotina</taxon>
        <taxon>Agaricomycetes</taxon>
        <taxon>Agaricomycetidae</taxon>
        <taxon>Agaricales</taxon>
        <taxon>Tricholomatineae</taxon>
        <taxon>Lyophyllaceae</taxon>
        <taxon>Tricholomella</taxon>
    </lineage>
</organism>
<evidence type="ECO:0000256" key="2">
    <source>
        <dbReference type="SAM" id="MobiDB-lite"/>
    </source>
</evidence>
<feature type="region of interest" description="Disordered" evidence="2">
    <location>
        <begin position="242"/>
        <end position="279"/>
    </location>
</feature>
<evidence type="ECO:0000259" key="3">
    <source>
        <dbReference type="Pfam" id="PF03372"/>
    </source>
</evidence>
<dbReference type="OrthoDB" id="3017416at2759"/>
<dbReference type="InterPro" id="IPR005135">
    <property type="entry name" value="Endo/exonuclease/phosphatase"/>
</dbReference>
<dbReference type="GO" id="GO:0003824">
    <property type="term" value="F:catalytic activity"/>
    <property type="evidence" value="ECO:0007669"/>
    <property type="project" value="InterPro"/>
</dbReference>
<dbReference type="Pfam" id="PF03372">
    <property type="entry name" value="Exo_endo_phos"/>
    <property type="match status" value="1"/>
</dbReference>
<gene>
    <name evidence="4" type="ORF">D9615_008261</name>
</gene>
<keyword evidence="1" id="KW-0507">mRNA processing</keyword>
<feature type="compositionally biased region" description="Polar residues" evidence="2">
    <location>
        <begin position="242"/>
        <end position="253"/>
    </location>
</feature>
<feature type="compositionally biased region" description="Low complexity" evidence="2">
    <location>
        <begin position="592"/>
        <end position="606"/>
    </location>
</feature>
<sequence>MIYPGLLLDLRPPSPLPGSWFSSLESANLPSFSPLFRSLTLHLNTLKPLPIPTTPPPIPGMATTARPPPKPPAGGANRPGTPNAPRQLPSRADISTFLIGESGPVKSPKEARRWLETKGWILAGETYDRSKLVRVLLTAALNLSMKTTDAKTDAKNAVLAVAFLLEDDIADTVSDALVDAITTKALDRLDTATEKLTSSATFSSALDTHQAETTLALQTVSTQLAGVTASLEVLAARLNTPSSVPTSTQQQPTWADITRSSPVPSASPPAPKAFNPSAPDQHTRLQQRLLRGARTVLVEANPDDDLAPVDRSPTGIFEIRQAMNKELDALDKSLGANSFITEEGEAAPAETRTYVRGISALDRGAYLFELTNADAARRFREYATDPDLSFLKTHLGASARIKAKAYNLVFRFVPCGAFFDPSNRAHLDVIEDDNDLSNGSILSASWIKRPERRSPKQTVASLKVVCSTADAANRLLQDRVFVAGHLVVVRKDLKEPMRCNKCQLYGHIRASCKNTERCASCASADHGTLECSANHTPRCPVFKRNCEDLESRLPENTMPYFPTAEAWTWAAAPTKLSKVTPAHRPRMDDIPARSAQPASQQSTAAPPAVPRRQGTLDQRPSRTPSKLRIWQQNVRKSDLAQATVLNTARPEDWDVIALQEPFLDRLGNTKASPFWTVCYPYHHRRDGSTRSRSVLLINSNIATDAYTLLNVPSTDITAVRFNGTHGHLSVFNVYNDCTHNDSLSALSTYLSNHLIIAKPSPRDHMFWLGDFNRHHPLWESIDNRHLNSSEAAIRPLLNLLRDYDMELTLPPARHTLQTAGDRWTRPDNVWRSHHPVDPVISCDMNAGLRPPITDHLPIITVVELPIARTSTPPSRDFHNADWKLFRETLETNLALRSPARRISSLDEFDEKVKTLTAIIQDVIASDDVVPMKKPCPFSKRWWCPELDEFKQPRSQASNEMYRFRDVQDHPSKAEYKRLSRAMADKIGEKRREHWIDWLENIDARQIYLANKYVAAHTIIADMTERPGGGFDWSQSHNSPFELSKLALMNFPRSPRDQVPPDLILTRHNEDGTATTQTVETTPTYKYLGVVFDSKLRWTAHHQKVIASSAW</sequence>
<dbReference type="GO" id="GO:0008270">
    <property type="term" value="F:zinc ion binding"/>
    <property type="evidence" value="ECO:0007669"/>
    <property type="project" value="InterPro"/>
</dbReference>
<dbReference type="InterPro" id="IPR036875">
    <property type="entry name" value="Znf_CCHC_sf"/>
</dbReference>
<dbReference type="InterPro" id="IPR036691">
    <property type="entry name" value="Endo/exonu/phosph_ase_sf"/>
</dbReference>
<feature type="region of interest" description="Disordered" evidence="2">
    <location>
        <begin position="579"/>
        <end position="627"/>
    </location>
</feature>
<feature type="compositionally biased region" description="Polar residues" evidence="2">
    <location>
        <begin position="615"/>
        <end position="627"/>
    </location>
</feature>